<dbReference type="InterPro" id="IPR038740">
    <property type="entry name" value="BioF2-like_GNAT_dom"/>
</dbReference>
<dbReference type="Pfam" id="PF13480">
    <property type="entry name" value="Acetyltransf_6"/>
    <property type="match status" value="1"/>
</dbReference>
<evidence type="ECO:0000259" key="1">
    <source>
        <dbReference type="Pfam" id="PF13480"/>
    </source>
</evidence>
<dbReference type="HOGENOM" id="CLU_062615_0_0_6"/>
<protein>
    <recommendedName>
        <fullName evidence="1">BioF2-like acetyltransferase domain-containing protein</fullName>
    </recommendedName>
</protein>
<name>A0A024EGY3_9PSED</name>
<sequence>MITALAYSTIEAIDRSAWNACFPGELEDWDYYRAVEQAGIADFRWRYLALYEDEVLVAAAVAFTTAYSLDTTVQGPGKRVTEQLRRWWPGLLDVRLYALGSPVAEQCHVGTARQIDPARRPALLEQLLILARNDADQAGIGLLAVKDASHRDPQWLQVCQAAGLQSMPGLPSAELPIRFGSVDAYLGTLGKSTRKDLRRTLRAQGPRIEWRRAVEDLLPHMMALYEATLSRSDLTFERLPSDYFRQVLEYLDERAACVLYWVGDELVAFNLVLLDEQRLVDKFFAHDLTRTREHNLYVRSWLANVDYCIEHGIPIYACGQAGYASKLRLGCSFTGNTVFFRHRNRVLDGLLRLVKMFIRPDRSNPAMAAALSETS</sequence>
<dbReference type="SUPFAM" id="SSF55729">
    <property type="entry name" value="Acyl-CoA N-acyltransferases (Nat)"/>
    <property type="match status" value="1"/>
</dbReference>
<dbReference type="RefSeq" id="WP_010457717.1">
    <property type="nucleotide sequence ID" value="NZ_CP005960.1"/>
</dbReference>
<feature type="domain" description="BioF2-like acetyltransferase" evidence="1">
    <location>
        <begin position="192"/>
        <end position="287"/>
    </location>
</feature>
<accession>A0A024EGY3</accession>
<organism evidence="2 3">
    <name type="scientific">Pseudomonas mandelii JR-1</name>
    <dbReference type="NCBI Taxonomy" id="1147786"/>
    <lineage>
        <taxon>Bacteria</taxon>
        <taxon>Pseudomonadati</taxon>
        <taxon>Pseudomonadota</taxon>
        <taxon>Gammaproteobacteria</taxon>
        <taxon>Pseudomonadales</taxon>
        <taxon>Pseudomonadaceae</taxon>
        <taxon>Pseudomonas</taxon>
    </lineage>
</organism>
<evidence type="ECO:0000313" key="3">
    <source>
        <dbReference type="Proteomes" id="UP000026913"/>
    </source>
</evidence>
<reference evidence="2 3" key="1">
    <citation type="journal article" date="2012" name="J. Bacteriol.">
        <title>Genome sequence of cold-adapted Pseudomonas mandelii strain JR-1.</title>
        <authorList>
            <person name="Jang S.H."/>
            <person name="Kim J."/>
            <person name="Kim J."/>
            <person name="Hong S."/>
            <person name="Lee C."/>
        </authorList>
    </citation>
    <scope>NUCLEOTIDE SEQUENCE [LARGE SCALE GENOMIC DNA]</scope>
    <source>
        <strain evidence="2 3">JR-1</strain>
    </source>
</reference>
<dbReference type="KEGG" id="pman:OU5_4731"/>
<dbReference type="EMBL" id="CP005960">
    <property type="protein sequence ID" value="AHZ71810.1"/>
    <property type="molecule type" value="Genomic_DNA"/>
</dbReference>
<dbReference type="OrthoDB" id="3034222at2"/>
<dbReference type="Gene3D" id="3.40.630.30">
    <property type="match status" value="1"/>
</dbReference>
<dbReference type="Proteomes" id="UP000026913">
    <property type="component" value="Chromosome"/>
</dbReference>
<dbReference type="AlphaFoldDB" id="A0A024EGY3"/>
<evidence type="ECO:0000313" key="2">
    <source>
        <dbReference type="EMBL" id="AHZ71810.1"/>
    </source>
</evidence>
<gene>
    <name evidence="2" type="ORF">OU5_4731</name>
</gene>
<proteinExistence type="predicted"/>
<dbReference type="InterPro" id="IPR016181">
    <property type="entry name" value="Acyl_CoA_acyltransferase"/>
</dbReference>